<feature type="non-terminal residue" evidence="6">
    <location>
        <position position="1"/>
    </location>
</feature>
<dbReference type="SMART" id="SM00443">
    <property type="entry name" value="G_patch"/>
    <property type="match status" value="1"/>
</dbReference>
<dbReference type="GO" id="GO:0005654">
    <property type="term" value="C:nucleoplasm"/>
    <property type="evidence" value="ECO:0007669"/>
    <property type="project" value="TreeGrafter"/>
</dbReference>
<dbReference type="EMBL" id="CACRXK020002180">
    <property type="protein sequence ID" value="CAB3993083.1"/>
    <property type="molecule type" value="Genomic_DNA"/>
</dbReference>
<feature type="region of interest" description="Disordered" evidence="5">
    <location>
        <begin position="221"/>
        <end position="248"/>
    </location>
</feature>
<keyword evidence="2" id="KW-0507">mRNA processing</keyword>
<evidence type="ECO:0000256" key="4">
    <source>
        <dbReference type="ARBA" id="ARBA00023242"/>
    </source>
</evidence>
<dbReference type="Pfam" id="PF01585">
    <property type="entry name" value="G-patch"/>
    <property type="match status" value="1"/>
</dbReference>
<feature type="compositionally biased region" description="Basic and acidic residues" evidence="5">
    <location>
        <begin position="228"/>
        <end position="237"/>
    </location>
</feature>
<evidence type="ECO:0000256" key="3">
    <source>
        <dbReference type="ARBA" id="ARBA00023187"/>
    </source>
</evidence>
<keyword evidence="7" id="KW-1185">Reference proteome</keyword>
<dbReference type="Proteomes" id="UP001152795">
    <property type="component" value="Unassembled WGS sequence"/>
</dbReference>
<dbReference type="GO" id="GO:0003723">
    <property type="term" value="F:RNA binding"/>
    <property type="evidence" value="ECO:0007669"/>
    <property type="project" value="InterPro"/>
</dbReference>
<accession>A0A7D9DSN4</accession>
<dbReference type="InterPro" id="IPR040169">
    <property type="entry name" value="SUGP1/2"/>
</dbReference>
<feature type="region of interest" description="Disordered" evidence="5">
    <location>
        <begin position="176"/>
        <end position="196"/>
    </location>
</feature>
<evidence type="ECO:0000256" key="1">
    <source>
        <dbReference type="ARBA" id="ARBA00004123"/>
    </source>
</evidence>
<keyword evidence="4" id="KW-0539">Nucleus</keyword>
<protein>
    <submittedName>
        <fullName evidence="6">SURP and G-patch domain-containing 1-like</fullName>
    </submittedName>
</protein>
<reference evidence="6" key="1">
    <citation type="submission" date="2020-04" db="EMBL/GenBank/DDBJ databases">
        <authorList>
            <person name="Alioto T."/>
            <person name="Alioto T."/>
            <person name="Gomez Garrido J."/>
        </authorList>
    </citation>
    <scope>NUCLEOTIDE SEQUENCE</scope>
    <source>
        <strain evidence="6">A484AB</strain>
    </source>
</reference>
<evidence type="ECO:0000313" key="7">
    <source>
        <dbReference type="Proteomes" id="UP001152795"/>
    </source>
</evidence>
<keyword evidence="3" id="KW-0508">mRNA splicing</keyword>
<dbReference type="PANTHER" id="PTHR23340:SF0">
    <property type="entry name" value="SURP AND G-PATCH DOMAIN-CONTAINING PROTEIN 1 ISOFORM X1"/>
    <property type="match status" value="1"/>
</dbReference>
<dbReference type="SUPFAM" id="SSF109905">
    <property type="entry name" value="Surp module (SWAP domain)"/>
    <property type="match status" value="1"/>
</dbReference>
<dbReference type="GO" id="GO:0006397">
    <property type="term" value="P:mRNA processing"/>
    <property type="evidence" value="ECO:0007669"/>
    <property type="project" value="UniProtKB-KW"/>
</dbReference>
<dbReference type="Gene3D" id="1.10.10.790">
    <property type="entry name" value="Surp module"/>
    <property type="match status" value="1"/>
</dbReference>
<proteinExistence type="predicted"/>
<dbReference type="AlphaFoldDB" id="A0A7D9DSN4"/>
<gene>
    <name evidence="6" type="ORF">PACLA_8A009523</name>
</gene>
<dbReference type="OrthoDB" id="4822at2759"/>
<feature type="compositionally biased region" description="Polar residues" evidence="5">
    <location>
        <begin position="177"/>
        <end position="187"/>
    </location>
</feature>
<dbReference type="InterPro" id="IPR000467">
    <property type="entry name" value="G_patch_dom"/>
</dbReference>
<dbReference type="GO" id="GO:0008380">
    <property type="term" value="P:RNA splicing"/>
    <property type="evidence" value="ECO:0007669"/>
    <property type="project" value="UniProtKB-KW"/>
</dbReference>
<evidence type="ECO:0000256" key="2">
    <source>
        <dbReference type="ARBA" id="ARBA00022664"/>
    </source>
</evidence>
<name>A0A7D9DSN4_PARCT</name>
<evidence type="ECO:0000256" key="5">
    <source>
        <dbReference type="SAM" id="MobiDB-lite"/>
    </source>
</evidence>
<comment type="subcellular location">
    <subcellularLocation>
        <location evidence="1">Nucleus</location>
    </subcellularLocation>
</comment>
<organism evidence="6 7">
    <name type="scientific">Paramuricea clavata</name>
    <name type="common">Red gorgonian</name>
    <name type="synonym">Violescent sea-whip</name>
    <dbReference type="NCBI Taxonomy" id="317549"/>
    <lineage>
        <taxon>Eukaryota</taxon>
        <taxon>Metazoa</taxon>
        <taxon>Cnidaria</taxon>
        <taxon>Anthozoa</taxon>
        <taxon>Octocorallia</taxon>
        <taxon>Malacalcyonacea</taxon>
        <taxon>Plexauridae</taxon>
        <taxon>Paramuricea</taxon>
    </lineage>
</organism>
<evidence type="ECO:0000313" key="6">
    <source>
        <dbReference type="EMBL" id="CAB3993083.1"/>
    </source>
</evidence>
<sequence length="544" mass="62363">KLKPNKRIIRVSLATVFTILDTPESKDSACLNKLTTCVKLSPKKTKMGVCQNNEQTKKNLHFATHKRLPAWLLPRKSSILPINWSMRNVYKLISIVVKNPAVEENLKRLPKYKFLSEPDSKEYEYYQTKLKEKKTEQSSSQTSSTAAAAATSSTSLNFDFAATLAQVKAKAAASLVGASSSTPSMTSQELREREKQVQEQKELQAMYEKILAAKKSMEAKEARKRKLKDPDKPRYEYDSDEDIDGGTWEHKKRKGEMEKTIVRVHWLELLCLIVENIQPDIVDIKLGFSFKISEYSSFIGPSNNTLRFSYVTLRHIDRLASWLRKVYDRAQDKRETHSCKHYKKAIGTKLQAMYEKILAAKKSMEAKEARKRKLKDPDKPRYEYDSDEDIDGGTWEHKKRKGEMEKTIEWASDLTKQGKGKHFIGDFLPKEELDKFLGKVKAVKEGGEFVYEDYSEHKLTEDNIGYKMLQKAGWEEGKGLGSTGEGIIAPINKGKASFDASGVGAAKPDNIENDDDEFDVYRKRMMLAYKFRPNPMNNPRRPYY</sequence>
<dbReference type="PROSITE" id="PS50174">
    <property type="entry name" value="G_PATCH"/>
    <property type="match status" value="1"/>
</dbReference>
<dbReference type="PANTHER" id="PTHR23340">
    <property type="entry name" value="ARGININE/SERINE RICH SPLICING FACTOR SF4/14"/>
    <property type="match status" value="1"/>
</dbReference>
<comment type="caution">
    <text evidence="6">The sequence shown here is derived from an EMBL/GenBank/DDBJ whole genome shotgun (WGS) entry which is preliminary data.</text>
</comment>
<dbReference type="InterPro" id="IPR035967">
    <property type="entry name" value="SWAP/Surp_sf"/>
</dbReference>